<dbReference type="PIRSF" id="PIRSF003092">
    <property type="entry name" value="MinD"/>
    <property type="match status" value="1"/>
</dbReference>
<keyword evidence="1" id="KW-0547">Nucleotide-binding</keyword>
<dbReference type="GO" id="GO:0005524">
    <property type="term" value="F:ATP binding"/>
    <property type="evidence" value="ECO:0007669"/>
    <property type="project" value="UniProtKB-KW"/>
</dbReference>
<evidence type="ECO:0000259" key="3">
    <source>
        <dbReference type="Pfam" id="PF01656"/>
    </source>
</evidence>
<dbReference type="Gene3D" id="3.40.50.300">
    <property type="entry name" value="P-loop containing nucleotide triphosphate hydrolases"/>
    <property type="match status" value="1"/>
</dbReference>
<dbReference type="GO" id="GO:0016887">
    <property type="term" value="F:ATP hydrolysis activity"/>
    <property type="evidence" value="ECO:0007669"/>
    <property type="project" value="TreeGrafter"/>
</dbReference>
<dbReference type="InterPro" id="IPR033875">
    <property type="entry name" value="FlhG"/>
</dbReference>
<dbReference type="SUPFAM" id="SSF52540">
    <property type="entry name" value="P-loop containing nucleoside triphosphate hydrolases"/>
    <property type="match status" value="1"/>
</dbReference>
<dbReference type="InterPro" id="IPR050625">
    <property type="entry name" value="ParA/MinD_ATPase"/>
</dbReference>
<proteinExistence type="predicted"/>
<evidence type="ECO:0000313" key="4">
    <source>
        <dbReference type="EMBL" id="MCL7746486.1"/>
    </source>
</evidence>
<keyword evidence="2" id="KW-0067">ATP-binding</keyword>
<feature type="domain" description="CobQ/CobB/MinD/ParA nucleotide binding" evidence="3">
    <location>
        <begin position="23"/>
        <end position="239"/>
    </location>
</feature>
<organism evidence="4 5">
    <name type="scientific">Halalkalibacter alkaliphilus</name>
    <dbReference type="NCBI Taxonomy" id="2917993"/>
    <lineage>
        <taxon>Bacteria</taxon>
        <taxon>Bacillati</taxon>
        <taxon>Bacillota</taxon>
        <taxon>Bacilli</taxon>
        <taxon>Bacillales</taxon>
        <taxon>Bacillaceae</taxon>
        <taxon>Halalkalibacter</taxon>
    </lineage>
</organism>
<dbReference type="PANTHER" id="PTHR43384">
    <property type="entry name" value="SEPTUM SITE-DETERMINING PROTEIN MIND HOMOLOG, CHLOROPLASTIC-RELATED"/>
    <property type="match status" value="1"/>
</dbReference>
<name>A0A9X2CQZ1_9BACI</name>
<evidence type="ECO:0000256" key="1">
    <source>
        <dbReference type="ARBA" id="ARBA00022741"/>
    </source>
</evidence>
<dbReference type="GO" id="GO:0051782">
    <property type="term" value="P:negative regulation of cell division"/>
    <property type="evidence" value="ECO:0007669"/>
    <property type="project" value="TreeGrafter"/>
</dbReference>
<dbReference type="Pfam" id="PF01656">
    <property type="entry name" value="CbiA"/>
    <property type="match status" value="1"/>
</dbReference>
<dbReference type="Proteomes" id="UP001139150">
    <property type="component" value="Unassembled WGS sequence"/>
</dbReference>
<keyword evidence="5" id="KW-1185">Reference proteome</keyword>
<protein>
    <submittedName>
        <fullName evidence="4">MinD/ParA family protein</fullName>
    </submittedName>
</protein>
<dbReference type="EMBL" id="JAKRYL010000004">
    <property type="protein sequence ID" value="MCL7746486.1"/>
    <property type="molecule type" value="Genomic_DNA"/>
</dbReference>
<dbReference type="GO" id="GO:0005829">
    <property type="term" value="C:cytosol"/>
    <property type="evidence" value="ECO:0007669"/>
    <property type="project" value="TreeGrafter"/>
</dbReference>
<dbReference type="InterPro" id="IPR002586">
    <property type="entry name" value="CobQ/CobB/MinD/ParA_Nub-bd_dom"/>
</dbReference>
<gene>
    <name evidence="4" type="ORF">MF646_05050</name>
</gene>
<dbReference type="RefSeq" id="WP_250095408.1">
    <property type="nucleotide sequence ID" value="NZ_JAKRYL010000004.1"/>
</dbReference>
<dbReference type="InterPro" id="IPR027417">
    <property type="entry name" value="P-loop_NTPase"/>
</dbReference>
<comment type="caution">
    <text evidence="4">The sequence shown here is derived from an EMBL/GenBank/DDBJ whole genome shotgun (WGS) entry which is preliminary data.</text>
</comment>
<sequence length="284" mass="31618">MNDQAENLRRLIEMNDKKEAKVIAVVSGKGGVGKSNVCLNFAISLSNLNKKVAIIDLDIGMGNLDILMGLTPRFHLLDMLENQLSIWEIIEESKVGISYIAGGSGFSKFADLNEEKRQRFFSQIEQMGQAFDYIFLDMGAGATKESLKFVLSAHEVFIVTTPEPPAITDAYSMLKYIYLQEKDKPLFLIVNRADSEMEGTRTLNNFKHVALQFLQKEISTLGFIPNDASVSKAVKAQIPFVIWNKQAKASIAVNGLASSYLGVGKQSPTKFGQFLYKMKKMVKI</sequence>
<evidence type="ECO:0000256" key="2">
    <source>
        <dbReference type="ARBA" id="ARBA00022840"/>
    </source>
</evidence>
<dbReference type="InterPro" id="IPR025501">
    <property type="entry name" value="MinD_FleN"/>
</dbReference>
<dbReference type="GO" id="GO:0009898">
    <property type="term" value="C:cytoplasmic side of plasma membrane"/>
    <property type="evidence" value="ECO:0007669"/>
    <property type="project" value="TreeGrafter"/>
</dbReference>
<dbReference type="CDD" id="cd02038">
    <property type="entry name" value="FlhG-like"/>
    <property type="match status" value="1"/>
</dbReference>
<accession>A0A9X2CQZ1</accession>
<dbReference type="PANTHER" id="PTHR43384:SF4">
    <property type="entry name" value="CELLULOSE BIOSYNTHESIS PROTEIN BCSQ-RELATED"/>
    <property type="match status" value="1"/>
</dbReference>
<reference evidence="4" key="1">
    <citation type="submission" date="2022-02" db="EMBL/GenBank/DDBJ databases">
        <title>Halalkalibacter sp. nov. isolated from Lonar Lake, India.</title>
        <authorList>
            <person name="Joshi A."/>
            <person name="Thite S."/>
            <person name="Lodha T."/>
        </authorList>
    </citation>
    <scope>NUCLEOTIDE SEQUENCE</scope>
    <source>
        <strain evidence="4">MEB205</strain>
    </source>
</reference>
<evidence type="ECO:0000313" key="5">
    <source>
        <dbReference type="Proteomes" id="UP001139150"/>
    </source>
</evidence>
<dbReference type="AlphaFoldDB" id="A0A9X2CQZ1"/>